<dbReference type="AlphaFoldDB" id="A0A078LNT5"/>
<gene>
    <name evidence="1" type="ORF">BN1086_04127</name>
</gene>
<evidence type="ECO:0000313" key="1">
    <source>
        <dbReference type="EMBL" id="CDZ85899.1"/>
    </source>
</evidence>
<reference evidence="1" key="1">
    <citation type="submission" date="2014-06" db="EMBL/GenBank/DDBJ databases">
        <authorList>
            <person name="Urmite Genomes Urmite Genomes"/>
        </authorList>
    </citation>
    <scope>NUCLEOTIDE SEQUENCE</scope>
</reference>
<proteinExistence type="predicted"/>
<dbReference type="PATRIC" id="fig|545.12.peg.4140"/>
<accession>A0A078LNT5</accession>
<evidence type="ECO:0008006" key="2">
    <source>
        <dbReference type="Google" id="ProtNLM"/>
    </source>
</evidence>
<sequence>MADRKQHRAYAARRHIQTEIDRRLTRAAHIAFIMQSNTLHRLNSTISADYCAAVFSYLAEDLLSLQDLIQQQNKLH</sequence>
<organism evidence="1">
    <name type="scientific">Citrobacter koseri</name>
    <name type="common">Citrobacter diversus</name>
    <dbReference type="NCBI Taxonomy" id="545"/>
    <lineage>
        <taxon>Bacteria</taxon>
        <taxon>Pseudomonadati</taxon>
        <taxon>Pseudomonadota</taxon>
        <taxon>Gammaproteobacteria</taxon>
        <taxon>Enterobacterales</taxon>
        <taxon>Enterobacteriaceae</taxon>
        <taxon>Citrobacter</taxon>
    </lineage>
</organism>
<dbReference type="EMBL" id="LK931336">
    <property type="protein sequence ID" value="CDZ85899.1"/>
    <property type="molecule type" value="Genomic_DNA"/>
</dbReference>
<name>A0A078LNT5_CITKO</name>
<protein>
    <recommendedName>
        <fullName evidence="2">Derepression protein</fullName>
    </recommendedName>
</protein>